<evidence type="ECO:0000313" key="3">
    <source>
        <dbReference type="Proteomes" id="UP001197827"/>
    </source>
</evidence>
<comment type="caution">
    <text evidence="2">The sequence shown here is derived from an EMBL/GenBank/DDBJ whole genome shotgun (WGS) entry which is preliminary data.</text>
</comment>
<dbReference type="Pfam" id="PF02661">
    <property type="entry name" value="Fic"/>
    <property type="match status" value="1"/>
</dbReference>
<dbReference type="InterPro" id="IPR011204">
    <property type="entry name" value="Virulence_RhuM-like"/>
</dbReference>
<evidence type="ECO:0000259" key="1">
    <source>
        <dbReference type="PROSITE" id="PS51459"/>
    </source>
</evidence>
<dbReference type="PANTHER" id="PTHR35810">
    <property type="entry name" value="CYTOPLASMIC PROTEIN-RELATED"/>
    <property type="match status" value="1"/>
</dbReference>
<dbReference type="AlphaFoldDB" id="A0AAW4VI03"/>
<protein>
    <submittedName>
        <fullName evidence="2">Virulence RhuM family protein</fullName>
    </submittedName>
</protein>
<dbReference type="InterPro" id="IPR003812">
    <property type="entry name" value="Fido"/>
</dbReference>
<reference evidence="2" key="1">
    <citation type="submission" date="2021-10" db="EMBL/GenBank/DDBJ databases">
        <title>Collection of gut derived symbiotic bacterial strains cultured from healthy donors.</title>
        <authorList>
            <person name="Lin H."/>
            <person name="Littmann E."/>
            <person name="Kohout C."/>
            <person name="Pamer E.G."/>
        </authorList>
    </citation>
    <scope>NUCLEOTIDE SEQUENCE</scope>
    <source>
        <strain evidence="2">DFI.5.2</strain>
    </source>
</reference>
<dbReference type="Pfam" id="PF13310">
    <property type="entry name" value="Virulence_RhuM"/>
    <property type="match status" value="1"/>
</dbReference>
<dbReference type="InterPro" id="IPR036597">
    <property type="entry name" value="Fido-like_dom_sf"/>
</dbReference>
<proteinExistence type="predicted"/>
<gene>
    <name evidence="2" type="ORF">LJD74_08115</name>
</gene>
<dbReference type="InterPro" id="IPR053737">
    <property type="entry name" value="Type_II_TA_Toxin"/>
</dbReference>
<evidence type="ECO:0000313" key="2">
    <source>
        <dbReference type="EMBL" id="MCB8561967.1"/>
    </source>
</evidence>
<dbReference type="PROSITE" id="PS51459">
    <property type="entry name" value="FIDO"/>
    <property type="match status" value="1"/>
</dbReference>
<dbReference type="SUPFAM" id="SSF140931">
    <property type="entry name" value="Fic-like"/>
    <property type="match status" value="1"/>
</dbReference>
<feature type="domain" description="Fido" evidence="1">
    <location>
        <begin position="195"/>
        <end position="319"/>
    </location>
</feature>
<dbReference type="EMBL" id="JAJDKQ010000014">
    <property type="protein sequence ID" value="MCB8561967.1"/>
    <property type="molecule type" value="Genomic_DNA"/>
</dbReference>
<dbReference type="Gene3D" id="1.20.120.1870">
    <property type="entry name" value="Fic/DOC protein, Fido domain"/>
    <property type="match status" value="1"/>
</dbReference>
<accession>A0AAW4VI03</accession>
<name>A0AAW4VI03_9FIRM</name>
<sequence length="323" mass="37178">MDKNYEIVEFKNGEFKLDVSVTPNSDTVWLNVNQMSKLFNKNKSTILRHIKNILAEELDDREVVAKFATTFSHGSVKGKTQIHDVTYYNLDVIISVGYRVKSKEGIIFRKWANNILKQYLLKGYVINEKKFNIPSIENITSLLEKSRKTTGSLQLKGDDMLDFLLAYNKGLSILDDFDHQTMEVECSLDTIYILNYEECIQLIHETSFYNEKNLFALEKNDSFKSAIETIYQTFDGKDLYPTLEDKAANLLYLITKNHAFADGNKRIAATIFLYFLEKNNALFKNEKPRISNTTLATLTILVASSNPEDKESIINLIKLILFK</sequence>
<dbReference type="PANTHER" id="PTHR35810:SF1">
    <property type="entry name" value="CYTOPLASMIC PROTEIN"/>
    <property type="match status" value="1"/>
</dbReference>
<organism evidence="2 3">
    <name type="scientific">Faecalibacillus intestinalis</name>
    <dbReference type="NCBI Taxonomy" id="1982626"/>
    <lineage>
        <taxon>Bacteria</taxon>
        <taxon>Bacillati</taxon>
        <taxon>Bacillota</taxon>
        <taxon>Erysipelotrichia</taxon>
        <taxon>Erysipelotrichales</taxon>
        <taxon>Coprobacillaceae</taxon>
        <taxon>Faecalibacillus</taxon>
    </lineage>
</organism>
<dbReference type="RefSeq" id="WP_117844576.1">
    <property type="nucleotide sequence ID" value="NZ_JAJDKQ010000014.1"/>
</dbReference>
<dbReference type="Proteomes" id="UP001197827">
    <property type="component" value="Unassembled WGS sequence"/>
</dbReference>